<comment type="subcellular location">
    <subcellularLocation>
        <location evidence="1 9">Cell inner membrane</location>
        <topology evidence="1 9">Multi-pass membrane protein</topology>
    </subcellularLocation>
</comment>
<dbReference type="InterPro" id="IPR055348">
    <property type="entry name" value="DctQ"/>
</dbReference>
<comment type="subunit">
    <text evidence="9">The complex comprises the extracytoplasmic solute receptor protein and the two transmembrane proteins.</text>
</comment>
<keyword evidence="2 9" id="KW-0813">Transport</keyword>
<dbReference type="AlphaFoldDB" id="A0A3A8AJR9"/>
<evidence type="ECO:0000256" key="6">
    <source>
        <dbReference type="ARBA" id="ARBA00022989"/>
    </source>
</evidence>
<comment type="similarity">
    <text evidence="8 9">Belongs to the TRAP transporter small permease family.</text>
</comment>
<dbReference type="GO" id="GO:0005886">
    <property type="term" value="C:plasma membrane"/>
    <property type="evidence" value="ECO:0007669"/>
    <property type="project" value="UniProtKB-SubCell"/>
</dbReference>
<dbReference type="GO" id="GO:0022857">
    <property type="term" value="F:transmembrane transporter activity"/>
    <property type="evidence" value="ECO:0007669"/>
    <property type="project" value="UniProtKB-UniRule"/>
</dbReference>
<gene>
    <name evidence="11" type="ORF">DEM25_009700</name>
</gene>
<evidence type="ECO:0000256" key="8">
    <source>
        <dbReference type="ARBA" id="ARBA00038436"/>
    </source>
</evidence>
<name>A0A3A8AJR9_9HYPH</name>
<feature type="transmembrane region" description="Helical" evidence="9">
    <location>
        <begin position="53"/>
        <end position="69"/>
    </location>
</feature>
<feature type="transmembrane region" description="Helical" evidence="9">
    <location>
        <begin position="12"/>
        <end position="33"/>
    </location>
</feature>
<feature type="domain" description="Tripartite ATP-independent periplasmic transporters DctQ component" evidence="10">
    <location>
        <begin position="28"/>
        <end position="160"/>
    </location>
</feature>
<comment type="caution">
    <text evidence="11">The sequence shown here is derived from an EMBL/GenBank/DDBJ whole genome shotgun (WGS) entry which is preliminary data.</text>
</comment>
<keyword evidence="12" id="KW-1185">Reference proteome</keyword>
<dbReference type="RefSeq" id="WP_109766544.1">
    <property type="nucleotide sequence ID" value="NZ_JASHJQ010000006.1"/>
</dbReference>
<dbReference type="Pfam" id="PF04290">
    <property type="entry name" value="DctQ"/>
    <property type="match status" value="1"/>
</dbReference>
<evidence type="ECO:0000256" key="3">
    <source>
        <dbReference type="ARBA" id="ARBA00022475"/>
    </source>
</evidence>
<dbReference type="OrthoDB" id="9794346at2"/>
<protein>
    <recommendedName>
        <fullName evidence="9">TRAP transporter small permease protein</fullName>
    </recommendedName>
</protein>
<proteinExistence type="inferred from homology"/>
<evidence type="ECO:0000256" key="2">
    <source>
        <dbReference type="ARBA" id="ARBA00022448"/>
    </source>
</evidence>
<feature type="transmembrane region" description="Helical" evidence="9">
    <location>
        <begin position="89"/>
        <end position="112"/>
    </location>
</feature>
<accession>A0A3A8AJR9</accession>
<evidence type="ECO:0000313" key="12">
    <source>
        <dbReference type="Proteomes" id="UP000246132"/>
    </source>
</evidence>
<organism evidence="11 12">
    <name type="scientific">Oceaniradius stylonematis</name>
    <dbReference type="NCBI Taxonomy" id="2184161"/>
    <lineage>
        <taxon>Bacteria</taxon>
        <taxon>Pseudomonadati</taxon>
        <taxon>Pseudomonadota</taxon>
        <taxon>Alphaproteobacteria</taxon>
        <taxon>Hyphomicrobiales</taxon>
        <taxon>Ahrensiaceae</taxon>
        <taxon>Oceaniradius</taxon>
    </lineage>
</organism>
<sequence length="178" mass="19509">MFQTIARTCAALPRAGHFVGGWLLLGLAFVIGYDVVGRKFFNTGSTLLQELQWHLHGAAMLLGFGATYLKDAHVRVDLLRESFPQRTKIWLETAGIVLFLIPYLGFLLHFSIDYALRAWATGEGSVGGSGLPNRWIIKSFLAIGFALVILSALSILARCIDALRSGGKTPDTPFYPDP</sequence>
<evidence type="ECO:0000259" key="10">
    <source>
        <dbReference type="Pfam" id="PF04290"/>
    </source>
</evidence>
<dbReference type="Proteomes" id="UP000246132">
    <property type="component" value="Unassembled WGS sequence"/>
</dbReference>
<dbReference type="EMBL" id="QFWV02000005">
    <property type="protein sequence ID" value="RKF06904.1"/>
    <property type="molecule type" value="Genomic_DNA"/>
</dbReference>
<feature type="transmembrane region" description="Helical" evidence="9">
    <location>
        <begin position="135"/>
        <end position="156"/>
    </location>
</feature>
<reference evidence="11 12" key="1">
    <citation type="journal article" date="2018" name="Int. J. Syst. Bacteriol.">
        <title>Oceaniradius stylonemae gen. nov., sp. nov., isolated from a red alga, Stylonema cornu-cervi.</title>
        <authorList>
            <person name="Jeong S."/>
        </authorList>
    </citation>
    <scope>NUCLEOTIDE SEQUENCE [LARGE SCALE GENOMIC DNA]</scope>
    <source>
        <strain evidence="11 12">StC1</strain>
    </source>
</reference>
<dbReference type="PANTHER" id="PTHR35011">
    <property type="entry name" value="2,3-DIKETO-L-GULONATE TRAP TRANSPORTER SMALL PERMEASE PROTEIN YIAM"/>
    <property type="match status" value="1"/>
</dbReference>
<keyword evidence="4 9" id="KW-0997">Cell inner membrane</keyword>
<evidence type="ECO:0000256" key="9">
    <source>
        <dbReference type="RuleBase" id="RU369079"/>
    </source>
</evidence>
<keyword evidence="7 9" id="KW-0472">Membrane</keyword>
<evidence type="ECO:0000256" key="5">
    <source>
        <dbReference type="ARBA" id="ARBA00022692"/>
    </source>
</evidence>
<keyword evidence="5 9" id="KW-0812">Transmembrane</keyword>
<comment type="function">
    <text evidence="9">Part of the tripartite ATP-independent periplasmic (TRAP) transport system.</text>
</comment>
<evidence type="ECO:0000313" key="11">
    <source>
        <dbReference type="EMBL" id="RKF06904.1"/>
    </source>
</evidence>
<evidence type="ECO:0000256" key="1">
    <source>
        <dbReference type="ARBA" id="ARBA00004429"/>
    </source>
</evidence>
<keyword evidence="6 9" id="KW-1133">Transmembrane helix</keyword>
<keyword evidence="3" id="KW-1003">Cell membrane</keyword>
<evidence type="ECO:0000256" key="4">
    <source>
        <dbReference type="ARBA" id="ARBA00022519"/>
    </source>
</evidence>
<evidence type="ECO:0000256" key="7">
    <source>
        <dbReference type="ARBA" id="ARBA00023136"/>
    </source>
</evidence>
<dbReference type="InterPro" id="IPR007387">
    <property type="entry name" value="TRAP_DctQ"/>
</dbReference>
<dbReference type="PANTHER" id="PTHR35011:SF4">
    <property type="entry name" value="SLL1102 PROTEIN"/>
    <property type="match status" value="1"/>
</dbReference>